<evidence type="ECO:0000313" key="2">
    <source>
        <dbReference type="EMBL" id="KAF2433063.1"/>
    </source>
</evidence>
<protein>
    <submittedName>
        <fullName evidence="2">Uncharacterized protein</fullName>
    </submittedName>
</protein>
<dbReference type="Proteomes" id="UP000800235">
    <property type="component" value="Unassembled WGS sequence"/>
</dbReference>
<name>A0A9P4NX90_9PEZI</name>
<dbReference type="AlphaFoldDB" id="A0A9P4NX90"/>
<feature type="compositionally biased region" description="Polar residues" evidence="1">
    <location>
        <begin position="108"/>
        <end position="128"/>
    </location>
</feature>
<gene>
    <name evidence="2" type="ORF">EJ08DRAFT_694729</name>
</gene>
<proteinExistence type="predicted"/>
<feature type="compositionally biased region" description="Basic and acidic residues" evidence="1">
    <location>
        <begin position="129"/>
        <end position="163"/>
    </location>
</feature>
<evidence type="ECO:0000256" key="1">
    <source>
        <dbReference type="SAM" id="MobiDB-lite"/>
    </source>
</evidence>
<feature type="region of interest" description="Disordered" evidence="1">
    <location>
        <begin position="1"/>
        <end position="29"/>
    </location>
</feature>
<feature type="region of interest" description="Disordered" evidence="1">
    <location>
        <begin position="43"/>
        <end position="163"/>
    </location>
</feature>
<organism evidence="2 3">
    <name type="scientific">Tothia fuscella</name>
    <dbReference type="NCBI Taxonomy" id="1048955"/>
    <lineage>
        <taxon>Eukaryota</taxon>
        <taxon>Fungi</taxon>
        <taxon>Dikarya</taxon>
        <taxon>Ascomycota</taxon>
        <taxon>Pezizomycotina</taxon>
        <taxon>Dothideomycetes</taxon>
        <taxon>Pleosporomycetidae</taxon>
        <taxon>Venturiales</taxon>
        <taxon>Cylindrosympodiaceae</taxon>
        <taxon>Tothia</taxon>
    </lineage>
</organism>
<accession>A0A9P4NX90</accession>
<dbReference type="EMBL" id="MU007022">
    <property type="protein sequence ID" value="KAF2433063.1"/>
    <property type="molecule type" value="Genomic_DNA"/>
</dbReference>
<feature type="compositionally biased region" description="Polar residues" evidence="1">
    <location>
        <begin position="1"/>
        <end position="17"/>
    </location>
</feature>
<sequence length="182" mass="20286">MPARPQQLNGKTETCPQATVPADNLKPNPSVARRALKRNINDVPFCAGKPTPRDESTIRWEENNKRMRAAVRDAKKRKLAAASSAPPVPSHPSYKRSISAHPIGLGLETSSNGAGRNSESSGSQTRTLSKSDEGWFGQGEDRDVFWYGPTERESKSREDEAPRSKRLKIWFRNWMKGIFGIP</sequence>
<keyword evidence="3" id="KW-1185">Reference proteome</keyword>
<evidence type="ECO:0000313" key="3">
    <source>
        <dbReference type="Proteomes" id="UP000800235"/>
    </source>
</evidence>
<comment type="caution">
    <text evidence="2">The sequence shown here is derived from an EMBL/GenBank/DDBJ whole genome shotgun (WGS) entry which is preliminary data.</text>
</comment>
<feature type="compositionally biased region" description="Basic and acidic residues" evidence="1">
    <location>
        <begin position="51"/>
        <end position="73"/>
    </location>
</feature>
<reference evidence="2" key="1">
    <citation type="journal article" date="2020" name="Stud. Mycol.">
        <title>101 Dothideomycetes genomes: a test case for predicting lifestyles and emergence of pathogens.</title>
        <authorList>
            <person name="Haridas S."/>
            <person name="Albert R."/>
            <person name="Binder M."/>
            <person name="Bloem J."/>
            <person name="Labutti K."/>
            <person name="Salamov A."/>
            <person name="Andreopoulos B."/>
            <person name="Baker S."/>
            <person name="Barry K."/>
            <person name="Bills G."/>
            <person name="Bluhm B."/>
            <person name="Cannon C."/>
            <person name="Castanera R."/>
            <person name="Culley D."/>
            <person name="Daum C."/>
            <person name="Ezra D."/>
            <person name="Gonzalez J."/>
            <person name="Henrissat B."/>
            <person name="Kuo A."/>
            <person name="Liang C."/>
            <person name="Lipzen A."/>
            <person name="Lutzoni F."/>
            <person name="Magnuson J."/>
            <person name="Mondo S."/>
            <person name="Nolan M."/>
            <person name="Ohm R."/>
            <person name="Pangilinan J."/>
            <person name="Park H.-J."/>
            <person name="Ramirez L."/>
            <person name="Alfaro M."/>
            <person name="Sun H."/>
            <person name="Tritt A."/>
            <person name="Yoshinaga Y."/>
            <person name="Zwiers L.-H."/>
            <person name="Turgeon B."/>
            <person name="Goodwin S."/>
            <person name="Spatafora J."/>
            <person name="Crous P."/>
            <person name="Grigoriev I."/>
        </authorList>
    </citation>
    <scope>NUCLEOTIDE SEQUENCE</scope>
    <source>
        <strain evidence="2">CBS 130266</strain>
    </source>
</reference>